<dbReference type="Gene3D" id="1.25.40.10">
    <property type="entry name" value="Tetratricopeptide repeat domain"/>
    <property type="match status" value="1"/>
</dbReference>
<dbReference type="PROSITE" id="PS50005">
    <property type="entry name" value="TPR"/>
    <property type="match status" value="1"/>
</dbReference>
<gene>
    <name evidence="2" type="ORF">SELO1098_LOCUS22166</name>
</gene>
<sequence length="620" mass="67165">MVDKITAKFVNSSNAPPRQEFEFILSKAFTDDEVCICLFNPREEQVAYYPKLLAASHGAPADHPLTKLAPLLVSLLFLVHRKRWAFMKEFILQGGLDILAAMIDDENLYLRGQVLEVLLCATDCDTFDWFKPADSYSEKQLHSRLLALGRSPFLLRKLLNNRVGSYPGGSFRALQLIAFILSWIRALYTADQKLQLSVAALEELRLWSVPKSDAAVAPAASDDKEEASVEADPETTLARTLLEDFGGALNSASASVNAATSTHSILATSIDDQALAGVTPPSEPSSLPSASVLVKSVSVEELKNQGNELFKAGKFQESIEKYQAALDLFQSTERVSLDETLEPSLHSNVATAWWKIVQDCLLQRPELELHLGNTNLSTTDAVVHDVVYVRMVEALDACVAACQAALSQHPGHAKAAYRLACVLLLKQAPQSALQEVERCISSIQQEGKNDTSMTSDAVLNTTAKSVAVSDDVAGLSGLEMLQQIKRRCIAALLLSERDQRKTTATADESNTSATQLGLSDKTCQVLRALLVQHQIELDLPVAQSKASKPAADSVAKVDASIKIDTAVAATTADKDTASSDGAKLKKKKKLVAGTSSMAKKLQAIDDDMLEALMKRGSIKT</sequence>
<reference evidence="2" key="1">
    <citation type="submission" date="2021-01" db="EMBL/GenBank/DDBJ databases">
        <authorList>
            <person name="Corre E."/>
            <person name="Pelletier E."/>
            <person name="Niang G."/>
            <person name="Scheremetjew M."/>
            <person name="Finn R."/>
            <person name="Kale V."/>
            <person name="Holt S."/>
            <person name="Cochrane G."/>
            <person name="Meng A."/>
            <person name="Brown T."/>
            <person name="Cohen L."/>
        </authorList>
    </citation>
    <scope>NUCLEOTIDE SEQUENCE</scope>
    <source>
        <strain evidence="2">CCAP 955/1</strain>
    </source>
</reference>
<proteinExistence type="predicted"/>
<name>A0A7S3HEQ3_9STRA</name>
<dbReference type="InterPro" id="IPR011990">
    <property type="entry name" value="TPR-like_helical_dom_sf"/>
</dbReference>
<dbReference type="EMBL" id="HBIC01043343">
    <property type="protein sequence ID" value="CAE0293314.1"/>
    <property type="molecule type" value="Transcribed_RNA"/>
</dbReference>
<accession>A0A7S3HEQ3</accession>
<dbReference type="InterPro" id="IPR019734">
    <property type="entry name" value="TPR_rpt"/>
</dbReference>
<dbReference type="InterPro" id="IPR050754">
    <property type="entry name" value="FKBP4/5/8-like"/>
</dbReference>
<keyword evidence="1" id="KW-0802">TPR repeat</keyword>
<evidence type="ECO:0000313" key="2">
    <source>
        <dbReference type="EMBL" id="CAE0293314.1"/>
    </source>
</evidence>
<dbReference type="SMART" id="SM00028">
    <property type="entry name" value="TPR"/>
    <property type="match status" value="2"/>
</dbReference>
<feature type="repeat" description="TPR" evidence="1">
    <location>
        <begin position="299"/>
        <end position="332"/>
    </location>
</feature>
<dbReference type="PANTHER" id="PTHR46512">
    <property type="entry name" value="PEPTIDYLPROLYL ISOMERASE"/>
    <property type="match status" value="1"/>
</dbReference>
<protein>
    <submittedName>
        <fullName evidence="2">Uncharacterized protein</fullName>
    </submittedName>
</protein>
<dbReference type="AlphaFoldDB" id="A0A7S3HEQ3"/>
<organism evidence="2">
    <name type="scientific">Spumella elongata</name>
    <dbReference type="NCBI Taxonomy" id="89044"/>
    <lineage>
        <taxon>Eukaryota</taxon>
        <taxon>Sar</taxon>
        <taxon>Stramenopiles</taxon>
        <taxon>Ochrophyta</taxon>
        <taxon>Chrysophyceae</taxon>
        <taxon>Chromulinales</taxon>
        <taxon>Chromulinaceae</taxon>
        <taxon>Spumella</taxon>
    </lineage>
</organism>
<evidence type="ECO:0000256" key="1">
    <source>
        <dbReference type="PROSITE-ProRule" id="PRU00339"/>
    </source>
</evidence>
<dbReference type="SUPFAM" id="SSF48452">
    <property type="entry name" value="TPR-like"/>
    <property type="match status" value="1"/>
</dbReference>